<dbReference type="InterPro" id="IPR012902">
    <property type="entry name" value="N_methyl_site"/>
</dbReference>
<dbReference type="InterPro" id="IPR045584">
    <property type="entry name" value="Pilin-like"/>
</dbReference>
<dbReference type="NCBIfam" id="TIGR02532">
    <property type="entry name" value="IV_pilin_GFxxxE"/>
    <property type="match status" value="1"/>
</dbReference>
<evidence type="ECO:0000313" key="5">
    <source>
        <dbReference type="Proteomes" id="UP000316213"/>
    </source>
</evidence>
<evidence type="ECO:0000313" key="4">
    <source>
        <dbReference type="EMBL" id="TWT86076.1"/>
    </source>
</evidence>
<evidence type="ECO:0000256" key="1">
    <source>
        <dbReference type="SAM" id="MobiDB-lite"/>
    </source>
</evidence>
<dbReference type="Gene3D" id="3.30.700.10">
    <property type="entry name" value="Glycoprotein, Type 4 Pilin"/>
    <property type="match status" value="1"/>
</dbReference>
<reference evidence="4 5" key="1">
    <citation type="submission" date="2019-02" db="EMBL/GenBank/DDBJ databases">
        <title>Deep-cultivation of Planctomycetes and their phenomic and genomic characterization uncovers novel biology.</title>
        <authorList>
            <person name="Wiegand S."/>
            <person name="Jogler M."/>
            <person name="Boedeker C."/>
            <person name="Pinto D."/>
            <person name="Vollmers J."/>
            <person name="Rivas-Marin E."/>
            <person name="Kohn T."/>
            <person name="Peeters S.H."/>
            <person name="Heuer A."/>
            <person name="Rast P."/>
            <person name="Oberbeckmann S."/>
            <person name="Bunk B."/>
            <person name="Jeske O."/>
            <person name="Meyerdierks A."/>
            <person name="Storesund J.E."/>
            <person name="Kallscheuer N."/>
            <person name="Luecker S."/>
            <person name="Lage O.M."/>
            <person name="Pohl T."/>
            <person name="Merkel B.J."/>
            <person name="Hornburger P."/>
            <person name="Mueller R.-W."/>
            <person name="Bruemmer F."/>
            <person name="Labrenz M."/>
            <person name="Spormann A.M."/>
            <person name="Op Den Camp H."/>
            <person name="Overmann J."/>
            <person name="Amann R."/>
            <person name="Jetten M.S.M."/>
            <person name="Mascher T."/>
            <person name="Medema M.H."/>
            <person name="Devos D.P."/>
            <person name="Kaster A.-K."/>
            <person name="Ovreas L."/>
            <person name="Rohde M."/>
            <person name="Galperin M.Y."/>
            <person name="Jogler C."/>
        </authorList>
    </citation>
    <scope>NUCLEOTIDE SEQUENCE [LARGE SCALE GENOMIC DNA]</scope>
    <source>
        <strain evidence="4 5">Pla100</strain>
    </source>
</reference>
<sequence>MQTRLRKQGFTLIELLVVIAIIALLAALLLPAITKAREAARTAQCQANLKNIGVGLFKFSNRDPLTRYCSGASDFRRDGCMDTWGWVADIVNVGDGNLNESLDPSNPLKGSEKLNDLYGRDTTDGREGVAPERLVDGMCGQTEWKGVGGGSGTNFAGTDDDTVPRAELVARYFIENGFNTNYAAGYHLVRTMPRMDAARLQLSNDQKGVGGSAGPLRASLMDRSRISSSNVGLIGCAGAGDLDEAVVPVNYGYGNEAGTGYDTFARGSNESKLFIPSGELLTEAFNDGPAYVNTAGTAVQLTDAGHNFGSQIDCERGEPTTAACGQALQANNFILQDTRDWFAVHQGSVNVLMGDGGVRTFFDNNADGYLNPGFPVNEDADPLRSGYVGSDVEMGKDQFFAGLVLNDLIFKGVFED</sequence>
<organism evidence="4 5">
    <name type="scientific">Neorhodopirellula pilleata</name>
    <dbReference type="NCBI Taxonomy" id="2714738"/>
    <lineage>
        <taxon>Bacteria</taxon>
        <taxon>Pseudomonadati</taxon>
        <taxon>Planctomycetota</taxon>
        <taxon>Planctomycetia</taxon>
        <taxon>Pirellulales</taxon>
        <taxon>Pirellulaceae</taxon>
        <taxon>Neorhodopirellula</taxon>
    </lineage>
</organism>
<dbReference type="InterPro" id="IPR011453">
    <property type="entry name" value="DUF1559"/>
</dbReference>
<name>A0A5C5ZFU5_9BACT</name>
<feature type="domain" description="DUF1559" evidence="3">
    <location>
        <begin position="35"/>
        <end position="187"/>
    </location>
</feature>
<dbReference type="RefSeq" id="WP_146582917.1">
    <property type="nucleotide sequence ID" value="NZ_SJPM01000044.1"/>
</dbReference>
<dbReference type="Pfam" id="PF07596">
    <property type="entry name" value="SBP_bac_10"/>
    <property type="match status" value="2"/>
</dbReference>
<dbReference type="SUPFAM" id="SSF54523">
    <property type="entry name" value="Pili subunits"/>
    <property type="match status" value="1"/>
</dbReference>
<evidence type="ECO:0000259" key="3">
    <source>
        <dbReference type="Pfam" id="PF07596"/>
    </source>
</evidence>
<feature type="region of interest" description="Disordered" evidence="1">
    <location>
        <begin position="101"/>
        <end position="127"/>
    </location>
</feature>
<dbReference type="Proteomes" id="UP000316213">
    <property type="component" value="Unassembled WGS sequence"/>
</dbReference>
<gene>
    <name evidence="4" type="ORF">Pla100_62260</name>
</gene>
<keyword evidence="2" id="KW-0812">Transmembrane</keyword>
<dbReference type="PANTHER" id="PTHR30093">
    <property type="entry name" value="GENERAL SECRETION PATHWAY PROTEIN G"/>
    <property type="match status" value="1"/>
</dbReference>
<evidence type="ECO:0000256" key="2">
    <source>
        <dbReference type="SAM" id="Phobius"/>
    </source>
</evidence>
<feature type="compositionally biased region" description="Basic and acidic residues" evidence="1">
    <location>
        <begin position="110"/>
        <end position="127"/>
    </location>
</feature>
<feature type="transmembrane region" description="Helical" evidence="2">
    <location>
        <begin position="12"/>
        <end position="33"/>
    </location>
</feature>
<dbReference type="EMBL" id="SJPM01000044">
    <property type="protein sequence ID" value="TWT86076.1"/>
    <property type="molecule type" value="Genomic_DNA"/>
</dbReference>
<accession>A0A5C5ZFU5</accession>
<dbReference type="PROSITE" id="PS00409">
    <property type="entry name" value="PROKAR_NTER_METHYL"/>
    <property type="match status" value="1"/>
</dbReference>
<dbReference type="OrthoDB" id="254023at2"/>
<keyword evidence="5" id="KW-1185">Reference proteome</keyword>
<dbReference type="Pfam" id="PF07963">
    <property type="entry name" value="N_methyl"/>
    <property type="match status" value="1"/>
</dbReference>
<dbReference type="PANTHER" id="PTHR30093:SF2">
    <property type="entry name" value="TYPE II SECRETION SYSTEM PROTEIN H"/>
    <property type="match status" value="1"/>
</dbReference>
<keyword evidence="2" id="KW-0472">Membrane</keyword>
<dbReference type="AlphaFoldDB" id="A0A5C5ZFU5"/>
<comment type="caution">
    <text evidence="4">The sequence shown here is derived from an EMBL/GenBank/DDBJ whole genome shotgun (WGS) entry which is preliminary data.</text>
</comment>
<proteinExistence type="predicted"/>
<feature type="domain" description="DUF1559" evidence="3">
    <location>
        <begin position="295"/>
        <end position="366"/>
    </location>
</feature>
<keyword evidence="2" id="KW-1133">Transmembrane helix</keyword>
<protein>
    <submittedName>
        <fullName evidence="4">Putative major pilin subunit</fullName>
    </submittedName>
</protein>